<evidence type="ECO:0000313" key="4">
    <source>
        <dbReference type="Proteomes" id="UP000324974"/>
    </source>
</evidence>
<dbReference type="InterPro" id="IPR003675">
    <property type="entry name" value="Rce1/LyrA-like_dom"/>
</dbReference>
<dbReference type="GO" id="GO:0080120">
    <property type="term" value="P:CAAX-box protein maturation"/>
    <property type="evidence" value="ECO:0007669"/>
    <property type="project" value="UniProtKB-ARBA"/>
</dbReference>
<evidence type="ECO:0000256" key="1">
    <source>
        <dbReference type="SAM" id="Phobius"/>
    </source>
</evidence>
<feature type="transmembrane region" description="Helical" evidence="1">
    <location>
        <begin position="161"/>
        <end position="191"/>
    </location>
</feature>
<protein>
    <submittedName>
        <fullName evidence="3">CPBP family intramembrane metalloprotease</fullName>
    </submittedName>
</protein>
<dbReference type="EMBL" id="CP042425">
    <property type="protein sequence ID" value="QEL16180.1"/>
    <property type="molecule type" value="Genomic_DNA"/>
</dbReference>
<evidence type="ECO:0000259" key="2">
    <source>
        <dbReference type="Pfam" id="PF02517"/>
    </source>
</evidence>
<gene>
    <name evidence="3" type="ORF">PX52LOC_03120</name>
</gene>
<dbReference type="GO" id="GO:0004175">
    <property type="term" value="F:endopeptidase activity"/>
    <property type="evidence" value="ECO:0007669"/>
    <property type="project" value="UniProtKB-ARBA"/>
</dbReference>
<dbReference type="KEGG" id="lrs:PX52LOC_03120"/>
<proteinExistence type="predicted"/>
<organism evidence="3 4">
    <name type="scientific">Limnoglobus roseus</name>
    <dbReference type="NCBI Taxonomy" id="2598579"/>
    <lineage>
        <taxon>Bacteria</taxon>
        <taxon>Pseudomonadati</taxon>
        <taxon>Planctomycetota</taxon>
        <taxon>Planctomycetia</taxon>
        <taxon>Gemmatales</taxon>
        <taxon>Gemmataceae</taxon>
        <taxon>Limnoglobus</taxon>
    </lineage>
</organism>
<accession>A0A5C1ABU1</accession>
<keyword evidence="3" id="KW-0645">Protease</keyword>
<reference evidence="4" key="1">
    <citation type="submission" date="2019-08" db="EMBL/GenBank/DDBJ databases">
        <title>Limnoglobus roseus gen. nov., sp. nov., a novel freshwater planctomycete with a giant genome from the family Gemmataceae.</title>
        <authorList>
            <person name="Kulichevskaya I.S."/>
            <person name="Naumoff D.G."/>
            <person name="Miroshnikov K."/>
            <person name="Ivanova A."/>
            <person name="Philippov D.A."/>
            <person name="Hakobyan A."/>
            <person name="Rijpstra I.C."/>
            <person name="Sinninghe Damste J.S."/>
            <person name="Liesack W."/>
            <person name="Dedysh S.N."/>
        </authorList>
    </citation>
    <scope>NUCLEOTIDE SEQUENCE [LARGE SCALE GENOMIC DNA]</scope>
    <source>
        <strain evidence="4">PX52</strain>
    </source>
</reference>
<dbReference type="GO" id="GO:0008237">
    <property type="term" value="F:metallopeptidase activity"/>
    <property type="evidence" value="ECO:0007669"/>
    <property type="project" value="UniProtKB-KW"/>
</dbReference>
<feature type="transmembrane region" description="Helical" evidence="1">
    <location>
        <begin position="20"/>
        <end position="39"/>
    </location>
</feature>
<evidence type="ECO:0000313" key="3">
    <source>
        <dbReference type="EMBL" id="QEL16180.1"/>
    </source>
</evidence>
<feature type="transmembrane region" description="Helical" evidence="1">
    <location>
        <begin position="203"/>
        <end position="220"/>
    </location>
</feature>
<dbReference type="RefSeq" id="WP_149110938.1">
    <property type="nucleotide sequence ID" value="NZ_CP042425.1"/>
</dbReference>
<sequence length="244" mass="26883">MDDTKGPSYLASTRHPWACFLFLLPLFAVYEFGILWVGGPNPDSIRNGADLWLRWFLENYGFGQLWVAPLLVLGLFFIRSVVRRKDRPRQSASVAFGMLIESILFAFVLWGISRNFRLILETTGLPLNQIQFKTVAAAQFITFVGAGIYEEVLFRLGLFSLCVFLLRAVLFPGVVAVPVAAVGAAVLFAAAHHVYGQPISTPVFLFRAMAGLFFTILYVFRGFGIAVGAHAGYDILVGVAVNPA</sequence>
<name>A0A5C1ABU1_9BACT</name>
<dbReference type="AlphaFoldDB" id="A0A5C1ABU1"/>
<feature type="transmembrane region" description="Helical" evidence="1">
    <location>
        <begin position="59"/>
        <end position="82"/>
    </location>
</feature>
<keyword evidence="1" id="KW-0472">Membrane</keyword>
<dbReference type="GO" id="GO:0006508">
    <property type="term" value="P:proteolysis"/>
    <property type="evidence" value="ECO:0007669"/>
    <property type="project" value="UniProtKB-KW"/>
</dbReference>
<feature type="transmembrane region" description="Helical" evidence="1">
    <location>
        <begin position="94"/>
        <end position="112"/>
    </location>
</feature>
<feature type="domain" description="CAAX prenyl protease 2/Lysostaphin resistance protein A-like" evidence="2">
    <location>
        <begin position="137"/>
        <end position="235"/>
    </location>
</feature>
<keyword evidence="4" id="KW-1185">Reference proteome</keyword>
<keyword evidence="1" id="KW-1133">Transmembrane helix</keyword>
<dbReference type="Proteomes" id="UP000324974">
    <property type="component" value="Chromosome"/>
</dbReference>
<dbReference type="Pfam" id="PF02517">
    <property type="entry name" value="Rce1-like"/>
    <property type="match status" value="1"/>
</dbReference>
<keyword evidence="3" id="KW-0482">Metalloprotease</keyword>
<dbReference type="OrthoDB" id="9814348at2"/>
<keyword evidence="3" id="KW-0378">Hydrolase</keyword>
<keyword evidence="1" id="KW-0812">Transmembrane</keyword>